<dbReference type="Pfam" id="PF00583">
    <property type="entry name" value="Acetyltransf_1"/>
    <property type="match status" value="1"/>
</dbReference>
<dbReference type="InterPro" id="IPR016181">
    <property type="entry name" value="Acyl_CoA_acyltransferase"/>
</dbReference>
<comment type="caution">
    <text evidence="2">The sequence shown here is derived from an EMBL/GenBank/DDBJ whole genome shotgun (WGS) entry which is preliminary data.</text>
</comment>
<dbReference type="RefSeq" id="WP_062828839.1">
    <property type="nucleotide sequence ID" value="NZ_BCSX01000021.1"/>
</dbReference>
<keyword evidence="3" id="KW-1185">Reference proteome</keyword>
<evidence type="ECO:0000313" key="3">
    <source>
        <dbReference type="Proteomes" id="UP000069620"/>
    </source>
</evidence>
<dbReference type="Proteomes" id="UP000069620">
    <property type="component" value="Unassembled WGS sequence"/>
</dbReference>
<dbReference type="InterPro" id="IPR000182">
    <property type="entry name" value="GNAT_dom"/>
</dbReference>
<dbReference type="PROSITE" id="PS51186">
    <property type="entry name" value="GNAT"/>
    <property type="match status" value="1"/>
</dbReference>
<evidence type="ECO:0000313" key="2">
    <source>
        <dbReference type="EMBL" id="GAS88177.1"/>
    </source>
</evidence>
<dbReference type="STRING" id="146020.RMCB_2273"/>
<evidence type="ECO:0000259" key="1">
    <source>
        <dbReference type="PROSITE" id="PS51186"/>
    </source>
</evidence>
<dbReference type="SUPFAM" id="SSF55729">
    <property type="entry name" value="Acyl-CoA N-acyltransferases (Nat)"/>
    <property type="match status" value="1"/>
</dbReference>
<reference evidence="3" key="1">
    <citation type="journal article" date="2016" name="Genome Announc.">
        <title>Draft Genome Sequences of Five Rapidly Growing Mycobacterium Species, M. thermoresistibile, M. fortuitum subsp. acetamidolyticum, M. canariasense, M. brisbanense, and M. novocastrense.</title>
        <authorList>
            <person name="Katahira K."/>
            <person name="Ogura Y."/>
            <person name="Gotoh Y."/>
            <person name="Hayashi T."/>
        </authorList>
    </citation>
    <scope>NUCLEOTIDE SEQUENCE [LARGE SCALE GENOMIC DNA]</scope>
    <source>
        <strain evidence="3">JCM15654</strain>
    </source>
</reference>
<dbReference type="EMBL" id="BCSX01000021">
    <property type="protein sequence ID" value="GAS88177.1"/>
    <property type="molecule type" value="Genomic_DNA"/>
</dbReference>
<sequence length="180" mass="19674">MVEVLVTEPGELSTAQLGAAEALVRTAFGSQFRSHDWLHAVDGVHIVLHDDEALIGFASVVPRTLRYHGIAFDTGYIEAVAVRSDQQGRGLGRVVMDHAERVISARHELGALNAVETAAAFYAARGWRLWTGHTQADGPTGIIDTYDTADRIYLFDPDNPSKPLVPDAALICDWRPGDLW</sequence>
<gene>
    <name evidence="2" type="ORF">RMCB_2273</name>
</gene>
<dbReference type="CDD" id="cd04301">
    <property type="entry name" value="NAT_SF"/>
    <property type="match status" value="1"/>
</dbReference>
<accession>A0A100VY77</accession>
<protein>
    <submittedName>
        <fullName evidence="2">Aminoglycoside 2'-N-acetyltransferase</fullName>
    </submittedName>
</protein>
<keyword evidence="2" id="KW-0808">Transferase</keyword>
<organism evidence="2 3">
    <name type="scientific">Mycolicibacterium brisbanense</name>
    <dbReference type="NCBI Taxonomy" id="146020"/>
    <lineage>
        <taxon>Bacteria</taxon>
        <taxon>Bacillati</taxon>
        <taxon>Actinomycetota</taxon>
        <taxon>Actinomycetes</taxon>
        <taxon>Mycobacteriales</taxon>
        <taxon>Mycobacteriaceae</taxon>
        <taxon>Mycolicibacterium</taxon>
    </lineage>
</organism>
<dbReference type="Gene3D" id="3.40.630.30">
    <property type="match status" value="1"/>
</dbReference>
<dbReference type="GO" id="GO:0016747">
    <property type="term" value="F:acyltransferase activity, transferring groups other than amino-acyl groups"/>
    <property type="evidence" value="ECO:0007669"/>
    <property type="project" value="InterPro"/>
</dbReference>
<name>A0A100VY77_9MYCO</name>
<feature type="domain" description="N-acetyltransferase" evidence="1">
    <location>
        <begin position="7"/>
        <end position="149"/>
    </location>
</feature>
<reference evidence="3" key="2">
    <citation type="submission" date="2016-02" db="EMBL/GenBank/DDBJ databases">
        <title>Draft genome sequence of five rapidly growing Mycobacterium species.</title>
        <authorList>
            <person name="Katahira K."/>
            <person name="Gotou Y."/>
            <person name="Iida K."/>
            <person name="Ogura Y."/>
            <person name="Hayashi T."/>
        </authorList>
    </citation>
    <scope>NUCLEOTIDE SEQUENCE [LARGE SCALE GENOMIC DNA]</scope>
    <source>
        <strain evidence="3">JCM15654</strain>
    </source>
</reference>
<dbReference type="AlphaFoldDB" id="A0A100VY77"/>
<proteinExistence type="predicted"/>
<dbReference type="OrthoDB" id="70281at2"/>